<dbReference type="PANTHER" id="PTHR42760">
    <property type="entry name" value="SHORT-CHAIN DEHYDROGENASES/REDUCTASES FAMILY MEMBER"/>
    <property type="match status" value="1"/>
</dbReference>
<dbReference type="SUPFAM" id="SSF51735">
    <property type="entry name" value="NAD(P)-binding Rossmann-fold domains"/>
    <property type="match status" value="1"/>
</dbReference>
<protein>
    <submittedName>
        <fullName evidence="3">D-mannonate oxidoreductase</fullName>
        <ecNumber evidence="3">1.1.1.131</ecNumber>
    </submittedName>
</protein>
<evidence type="ECO:0000256" key="2">
    <source>
        <dbReference type="ARBA" id="ARBA00023002"/>
    </source>
</evidence>
<keyword evidence="4" id="KW-1185">Reference proteome</keyword>
<comment type="similarity">
    <text evidence="1">Belongs to the short-chain dehydrogenases/reductases (SDR) family.</text>
</comment>
<evidence type="ECO:0000256" key="1">
    <source>
        <dbReference type="ARBA" id="ARBA00006484"/>
    </source>
</evidence>
<dbReference type="STRING" id="1453497.AT15_05280"/>
<dbReference type="InterPro" id="IPR036291">
    <property type="entry name" value="NAD(P)-bd_dom_sf"/>
</dbReference>
<dbReference type="PRINTS" id="PR00081">
    <property type="entry name" value="GDHRDH"/>
</dbReference>
<dbReference type="Proteomes" id="UP000077339">
    <property type="component" value="Unassembled WGS sequence"/>
</dbReference>
<dbReference type="NCBIfam" id="NF006132">
    <property type="entry name" value="PRK08277.1"/>
    <property type="match status" value="1"/>
</dbReference>
<comment type="caution">
    <text evidence="3">The sequence shown here is derived from an EMBL/GenBank/DDBJ whole genome shotgun (WGS) entry which is preliminary data.</text>
</comment>
<dbReference type="GO" id="GO:0050090">
    <property type="term" value="F:mannuronate reductase activity"/>
    <property type="evidence" value="ECO:0007669"/>
    <property type="project" value="UniProtKB-EC"/>
</dbReference>
<dbReference type="Gene3D" id="3.40.50.720">
    <property type="entry name" value="NAD(P)-binding Rossmann-like Domain"/>
    <property type="match status" value="1"/>
</dbReference>
<sequence length="273" mass="29268">MNIIDHFSLNGKVAVVTGGAGYIGSAVAKALGLAGATVLVCDLKNYDEVSSNLRTKGIKSLGYYIDVSKPEVVEIISDKIKKKYEKLDILVNCAGGNLPEATTSREKSFFDLPLQEIEKVVSLNFFGGAVIPCMIFGKLISKNSDGGSIVNISSLASIRPLTRVVAYSAAKAAVNNFTQWLAVHIAMNFSPKIRVNAIAPGFFISSQNRFLLIDQNGYLTERGEKIINNIPMGRFGATEDIMGTVLWLVSNASQYVTGTVIPVDGGFSAYTGV</sequence>
<dbReference type="PRINTS" id="PR00080">
    <property type="entry name" value="SDRFAMILY"/>
</dbReference>
<dbReference type="PROSITE" id="PS00061">
    <property type="entry name" value="ADH_SHORT"/>
    <property type="match status" value="1"/>
</dbReference>
<keyword evidence="2 3" id="KW-0560">Oxidoreductase</keyword>
<accession>A0A176JUV1</accession>
<organism evidence="3 4">
    <name type="scientific">Kosmotoga arenicorallina S304</name>
    <dbReference type="NCBI Taxonomy" id="1453497"/>
    <lineage>
        <taxon>Bacteria</taxon>
        <taxon>Thermotogati</taxon>
        <taxon>Thermotogota</taxon>
        <taxon>Thermotogae</taxon>
        <taxon>Kosmotogales</taxon>
        <taxon>Kosmotogaceae</taxon>
        <taxon>Kosmotoga</taxon>
    </lineage>
</organism>
<name>A0A176JUV1_9BACT</name>
<gene>
    <name evidence="3" type="ORF">AT15_05280</name>
</gene>
<dbReference type="InterPro" id="IPR020904">
    <property type="entry name" value="Sc_DH/Rdtase_CS"/>
</dbReference>
<dbReference type="RefSeq" id="WP_068349028.1">
    <property type="nucleotide sequence ID" value="NZ_JFHK01000028.1"/>
</dbReference>
<reference evidence="3 4" key="1">
    <citation type="submission" date="2014-02" db="EMBL/GenBank/DDBJ databases">
        <title>Kosmotoga genome sequencing.</title>
        <authorList>
            <person name="Pollo S.M."/>
            <person name="Charchuk R."/>
            <person name="Nesbo C.L."/>
        </authorList>
    </citation>
    <scope>NUCLEOTIDE SEQUENCE [LARGE SCALE GENOMIC DNA]</scope>
    <source>
        <strain evidence="3 4">S304</strain>
    </source>
</reference>
<evidence type="ECO:0000313" key="4">
    <source>
        <dbReference type="Proteomes" id="UP000077339"/>
    </source>
</evidence>
<dbReference type="PANTHER" id="PTHR42760:SF115">
    <property type="entry name" value="3-OXOACYL-[ACYL-CARRIER-PROTEIN] REDUCTASE FABG"/>
    <property type="match status" value="1"/>
</dbReference>
<dbReference type="OrthoDB" id="9803333at2"/>
<dbReference type="Pfam" id="PF13561">
    <property type="entry name" value="adh_short_C2"/>
    <property type="match status" value="1"/>
</dbReference>
<dbReference type="FunFam" id="3.40.50.720:FF:000084">
    <property type="entry name" value="Short-chain dehydrogenase reductase"/>
    <property type="match status" value="1"/>
</dbReference>
<dbReference type="PATRIC" id="fig|1453497.3.peg.1049"/>
<dbReference type="EC" id="1.1.1.131" evidence="3"/>
<dbReference type="InterPro" id="IPR002347">
    <property type="entry name" value="SDR_fam"/>
</dbReference>
<dbReference type="AlphaFoldDB" id="A0A176JUV1"/>
<dbReference type="EMBL" id="JFHK01000028">
    <property type="protein sequence ID" value="OAA27233.1"/>
    <property type="molecule type" value="Genomic_DNA"/>
</dbReference>
<proteinExistence type="inferred from homology"/>
<evidence type="ECO:0000313" key="3">
    <source>
        <dbReference type="EMBL" id="OAA27233.1"/>
    </source>
</evidence>